<dbReference type="AlphaFoldDB" id="A0A1G2K4Y8"/>
<keyword evidence="1" id="KW-0812">Transmembrane</keyword>
<dbReference type="EMBL" id="MHQC01000034">
    <property type="protein sequence ID" value="OGZ94504.1"/>
    <property type="molecule type" value="Genomic_DNA"/>
</dbReference>
<reference evidence="2 3" key="1">
    <citation type="journal article" date="2016" name="Nat. Commun.">
        <title>Thousands of microbial genomes shed light on interconnected biogeochemical processes in an aquifer system.</title>
        <authorList>
            <person name="Anantharaman K."/>
            <person name="Brown C.T."/>
            <person name="Hug L.A."/>
            <person name="Sharon I."/>
            <person name="Castelle C.J."/>
            <person name="Probst A.J."/>
            <person name="Thomas B.C."/>
            <person name="Singh A."/>
            <person name="Wilkins M.J."/>
            <person name="Karaoz U."/>
            <person name="Brodie E.L."/>
            <person name="Williams K.H."/>
            <person name="Hubbard S.S."/>
            <person name="Banfield J.F."/>
        </authorList>
    </citation>
    <scope>NUCLEOTIDE SEQUENCE [LARGE SCALE GENOMIC DNA]</scope>
</reference>
<organism evidence="2 3">
    <name type="scientific">Candidatus Sungbacteria bacterium RIFCSPHIGHO2_01_FULL_47_32</name>
    <dbReference type="NCBI Taxonomy" id="1802264"/>
    <lineage>
        <taxon>Bacteria</taxon>
        <taxon>Candidatus Sungiibacteriota</taxon>
    </lineage>
</organism>
<feature type="transmembrane region" description="Helical" evidence="1">
    <location>
        <begin position="20"/>
        <end position="40"/>
    </location>
</feature>
<protein>
    <submittedName>
        <fullName evidence="2">Uncharacterized protein</fullName>
    </submittedName>
</protein>
<accession>A0A1G2K4Y8</accession>
<name>A0A1G2K4Y8_9BACT</name>
<dbReference type="Proteomes" id="UP000177152">
    <property type="component" value="Unassembled WGS sequence"/>
</dbReference>
<evidence type="ECO:0000256" key="1">
    <source>
        <dbReference type="SAM" id="Phobius"/>
    </source>
</evidence>
<comment type="caution">
    <text evidence="2">The sequence shown here is derived from an EMBL/GenBank/DDBJ whole genome shotgun (WGS) entry which is preliminary data.</text>
</comment>
<gene>
    <name evidence="2" type="ORF">A2633_05410</name>
</gene>
<proteinExistence type="predicted"/>
<keyword evidence="1" id="KW-1133">Transmembrane helix</keyword>
<keyword evidence="1" id="KW-0472">Membrane</keyword>
<evidence type="ECO:0000313" key="2">
    <source>
        <dbReference type="EMBL" id="OGZ94504.1"/>
    </source>
</evidence>
<evidence type="ECO:0000313" key="3">
    <source>
        <dbReference type="Proteomes" id="UP000177152"/>
    </source>
</evidence>
<sequence length="78" mass="9196">MKGLFWRKGKGFINQNMVRADLFSGFLAVWNVLGFAFYYAHPPIPSRAKRGEDRIPFELFLEYTALYRIKDWAYQASL</sequence>